<accession>A0AA86N4W7</accession>
<proteinExistence type="predicted"/>
<evidence type="ECO:0000313" key="2">
    <source>
        <dbReference type="EMBL" id="CAL6086514.1"/>
    </source>
</evidence>
<reference evidence="2 3" key="2">
    <citation type="submission" date="2024-07" db="EMBL/GenBank/DDBJ databases">
        <authorList>
            <person name="Akdeniz Z."/>
        </authorList>
    </citation>
    <scope>NUCLEOTIDE SEQUENCE [LARGE SCALE GENOMIC DNA]</scope>
</reference>
<sequence length="132" mass="14665">MRGIETSDLYCISALRCVFAGFCAIKHGAFFVQTQRVAKVRVCVFFAGFFTHRAVCSVQCTQTWSTGHDNAIIIVILENRNKGYSGLTGQQLPQPYMSQTSDEMILSQLPTNVLYMTVGIDAEGRKQCLLCV</sequence>
<dbReference type="AlphaFoldDB" id="A0AA86N4W7"/>
<evidence type="ECO:0000313" key="1">
    <source>
        <dbReference type="EMBL" id="CAI9912905.1"/>
    </source>
</evidence>
<dbReference type="EMBL" id="CAXDID020000393">
    <property type="protein sequence ID" value="CAL6086514.1"/>
    <property type="molecule type" value="Genomic_DNA"/>
</dbReference>
<evidence type="ECO:0000313" key="3">
    <source>
        <dbReference type="Proteomes" id="UP001642409"/>
    </source>
</evidence>
<organism evidence="1">
    <name type="scientific">Hexamita inflata</name>
    <dbReference type="NCBI Taxonomy" id="28002"/>
    <lineage>
        <taxon>Eukaryota</taxon>
        <taxon>Metamonada</taxon>
        <taxon>Diplomonadida</taxon>
        <taxon>Hexamitidae</taxon>
        <taxon>Hexamitinae</taxon>
        <taxon>Hexamita</taxon>
    </lineage>
</organism>
<protein>
    <submittedName>
        <fullName evidence="2">Hypothetical_protein</fullName>
    </submittedName>
</protein>
<reference evidence="1" key="1">
    <citation type="submission" date="2023-06" db="EMBL/GenBank/DDBJ databases">
        <authorList>
            <person name="Kurt Z."/>
        </authorList>
    </citation>
    <scope>NUCLEOTIDE SEQUENCE</scope>
</reference>
<dbReference type="EMBL" id="CATOUU010000008">
    <property type="protein sequence ID" value="CAI9912905.1"/>
    <property type="molecule type" value="Genomic_DNA"/>
</dbReference>
<gene>
    <name evidence="1" type="ORF">HINF_LOCUS550</name>
    <name evidence="2" type="ORF">HINF_LOCUS63202</name>
</gene>
<dbReference type="Proteomes" id="UP001642409">
    <property type="component" value="Unassembled WGS sequence"/>
</dbReference>
<keyword evidence="3" id="KW-1185">Reference proteome</keyword>
<comment type="caution">
    <text evidence="1">The sequence shown here is derived from an EMBL/GenBank/DDBJ whole genome shotgun (WGS) entry which is preliminary data.</text>
</comment>
<name>A0AA86N4W7_9EUKA</name>